<dbReference type="RefSeq" id="WP_036821499.1">
    <property type="nucleotide sequence ID" value="NZ_JGVO01000339.1"/>
</dbReference>
<name>A0A2T3NWC3_9GAMM</name>
<dbReference type="Proteomes" id="UP000241771">
    <property type="component" value="Unassembled WGS sequence"/>
</dbReference>
<evidence type="ECO:0008006" key="4">
    <source>
        <dbReference type="Google" id="ProtNLM"/>
    </source>
</evidence>
<feature type="signal peptide" evidence="1">
    <location>
        <begin position="1"/>
        <end position="20"/>
    </location>
</feature>
<comment type="caution">
    <text evidence="2">The sequence shown here is derived from an EMBL/GenBank/DDBJ whole genome shotgun (WGS) entry which is preliminary data.</text>
</comment>
<sequence length="98" mass="10853">MFKQSFFALSLFAVSAFANATPELLLSSEIISNQLEFIETVEITGDIDDSLQRLVNTSISKKSGDFYVIKDISEDISKETLTVVINLYKQPQGLAMQG</sequence>
<organism evidence="2 3">
    <name type="scientific">Photobacterium sanctipauli</name>
    <dbReference type="NCBI Taxonomy" id="1342794"/>
    <lineage>
        <taxon>Bacteria</taxon>
        <taxon>Pseudomonadati</taxon>
        <taxon>Pseudomonadota</taxon>
        <taxon>Gammaproteobacteria</taxon>
        <taxon>Vibrionales</taxon>
        <taxon>Vibrionaceae</taxon>
        <taxon>Photobacterium</taxon>
    </lineage>
</organism>
<gene>
    <name evidence="2" type="ORF">C9I98_07010</name>
</gene>
<keyword evidence="3" id="KW-1185">Reference proteome</keyword>
<proteinExistence type="predicted"/>
<keyword evidence="1" id="KW-0732">Signal</keyword>
<dbReference type="EMBL" id="PYMA01000003">
    <property type="protein sequence ID" value="PSW20594.1"/>
    <property type="molecule type" value="Genomic_DNA"/>
</dbReference>
<dbReference type="AlphaFoldDB" id="A0A2T3NWC3"/>
<evidence type="ECO:0000313" key="3">
    <source>
        <dbReference type="Proteomes" id="UP000241771"/>
    </source>
</evidence>
<dbReference type="OrthoDB" id="5817065at2"/>
<evidence type="ECO:0000256" key="1">
    <source>
        <dbReference type="SAM" id="SignalP"/>
    </source>
</evidence>
<accession>A0A2T3NWC3</accession>
<feature type="chain" id="PRO_5015486211" description="DUF1471 domain-containing protein" evidence="1">
    <location>
        <begin position="21"/>
        <end position="98"/>
    </location>
</feature>
<protein>
    <recommendedName>
        <fullName evidence="4">DUF1471 domain-containing protein</fullName>
    </recommendedName>
</protein>
<reference evidence="2 3" key="1">
    <citation type="submission" date="2018-01" db="EMBL/GenBank/DDBJ databases">
        <title>Whole genome sequencing of Histamine producing bacteria.</title>
        <authorList>
            <person name="Butler K."/>
        </authorList>
    </citation>
    <scope>NUCLEOTIDE SEQUENCE [LARGE SCALE GENOMIC DNA]</scope>
    <source>
        <strain evidence="2 3">DSM 100436</strain>
    </source>
</reference>
<evidence type="ECO:0000313" key="2">
    <source>
        <dbReference type="EMBL" id="PSW20594.1"/>
    </source>
</evidence>